<accession>A0ABZ0F9M9</accession>
<evidence type="ECO:0008006" key="3">
    <source>
        <dbReference type="Google" id="ProtNLM"/>
    </source>
</evidence>
<protein>
    <recommendedName>
        <fullName evidence="3">Integrase</fullName>
    </recommendedName>
</protein>
<gene>
    <name evidence="1" type="ORF">RY972_19910</name>
</gene>
<proteinExistence type="predicted"/>
<dbReference type="EMBL" id="CP136584">
    <property type="protein sequence ID" value="WOE66232.1"/>
    <property type="molecule type" value="Genomic_DNA"/>
</dbReference>
<keyword evidence="2" id="KW-1185">Reference proteome</keyword>
<reference evidence="1 2" key="1">
    <citation type="submission" date="2023-10" db="EMBL/GenBank/DDBJ databases">
        <title>Genome analysis of psychrotrophic aerobic bacterium Aeromonas allosaccharophila BIM B-1809 isolated from infected fish.</title>
        <authorList>
            <person name="Leanovich S.I."/>
            <person name="Sidarenka A.V."/>
            <person name="Akhremchuk A.E."/>
            <person name="Sikolenko M.A."/>
            <person name="Valentovich L.N."/>
        </authorList>
    </citation>
    <scope>NUCLEOTIDE SEQUENCE [LARGE SCALE GENOMIC DNA]</scope>
    <source>
        <strain evidence="1 2">BIM B-1809</strain>
    </source>
</reference>
<evidence type="ECO:0000313" key="2">
    <source>
        <dbReference type="Proteomes" id="UP001302667"/>
    </source>
</evidence>
<dbReference type="Proteomes" id="UP001302667">
    <property type="component" value="Chromosome"/>
</dbReference>
<name>A0ABZ0F9M9_9GAMM</name>
<dbReference type="RefSeq" id="WP_317102943.1">
    <property type="nucleotide sequence ID" value="NZ_CP136584.1"/>
</dbReference>
<evidence type="ECO:0000313" key="1">
    <source>
        <dbReference type="EMBL" id="WOE66232.1"/>
    </source>
</evidence>
<sequence>MSNNTEDKFHIGGRSYSKRELEEVAEHITRTDWSGHWPMVIRGPNGEETEITPSQDTIEMIFNGVANSEESLHKRLVLTHYFLETERPLIPEMVDLLKSGIWNFLKSEKVWTHGGRKSRSKELLLFMQAMLEKSESLNKKKRTRLPTTFTEDGKPIRRYEDESESDFAQRRKVNQSWIDKTKKDVGTMAGLEERTASNYFNDANELAINHPELLSVMVSMMPSEFEKAVKTLNDEDEIRKFVSAAAQRLDERLSQARSANADAESGNITRE</sequence>
<organism evidence="1 2">
    <name type="scientific">Aeromonas allosaccharophila</name>
    <dbReference type="NCBI Taxonomy" id="656"/>
    <lineage>
        <taxon>Bacteria</taxon>
        <taxon>Pseudomonadati</taxon>
        <taxon>Pseudomonadota</taxon>
        <taxon>Gammaproteobacteria</taxon>
        <taxon>Aeromonadales</taxon>
        <taxon>Aeromonadaceae</taxon>
        <taxon>Aeromonas</taxon>
    </lineage>
</organism>